<keyword evidence="2" id="KW-1185">Reference proteome</keyword>
<comment type="caution">
    <text evidence="1">The sequence shown here is derived from an EMBL/GenBank/DDBJ whole genome shotgun (WGS) entry which is preliminary data.</text>
</comment>
<sequence>MLVVKDRRVRESKGWMHLRSSRRKANVPFPSRSFPLQAFVD</sequence>
<evidence type="ECO:0000313" key="2">
    <source>
        <dbReference type="Proteomes" id="UP000016511"/>
    </source>
</evidence>
<dbReference type="EMBL" id="AWSJ01000119">
    <property type="protein sequence ID" value="ERI10144.1"/>
    <property type="molecule type" value="Genomic_DNA"/>
</dbReference>
<organism evidence="1 2">
    <name type="scientific">Aneurinibacillus aneurinilyticus ATCC 12856</name>
    <dbReference type="NCBI Taxonomy" id="649747"/>
    <lineage>
        <taxon>Bacteria</taxon>
        <taxon>Bacillati</taxon>
        <taxon>Bacillota</taxon>
        <taxon>Bacilli</taxon>
        <taxon>Bacillales</taxon>
        <taxon>Paenibacillaceae</taxon>
        <taxon>Aneurinibacillus group</taxon>
        <taxon>Aneurinibacillus</taxon>
    </lineage>
</organism>
<dbReference type="Proteomes" id="UP000016511">
    <property type="component" value="Unassembled WGS sequence"/>
</dbReference>
<gene>
    <name evidence="1" type="ORF">HMPREF0083_01758</name>
</gene>
<protein>
    <submittedName>
        <fullName evidence="1">Uncharacterized protein</fullName>
    </submittedName>
</protein>
<reference evidence="1 2" key="1">
    <citation type="submission" date="2013-08" db="EMBL/GenBank/DDBJ databases">
        <authorList>
            <person name="Weinstock G."/>
            <person name="Sodergren E."/>
            <person name="Wylie T."/>
            <person name="Fulton L."/>
            <person name="Fulton R."/>
            <person name="Fronick C."/>
            <person name="O'Laughlin M."/>
            <person name="Godfrey J."/>
            <person name="Miner T."/>
            <person name="Herter B."/>
            <person name="Appelbaum E."/>
            <person name="Cordes M."/>
            <person name="Lek S."/>
            <person name="Wollam A."/>
            <person name="Pepin K.H."/>
            <person name="Palsikar V.B."/>
            <person name="Mitreva M."/>
            <person name="Wilson R.K."/>
        </authorList>
    </citation>
    <scope>NUCLEOTIDE SEQUENCE [LARGE SCALE GENOMIC DNA]</scope>
    <source>
        <strain evidence="1 2">ATCC 12856</strain>
    </source>
</reference>
<dbReference type="HOGENOM" id="CLU_3264935_0_0_9"/>
<name>U1WNG0_ANEAE</name>
<accession>U1WNG0</accession>
<dbReference type="AlphaFoldDB" id="U1WNG0"/>
<proteinExistence type="predicted"/>
<evidence type="ECO:0000313" key="1">
    <source>
        <dbReference type="EMBL" id="ERI10144.1"/>
    </source>
</evidence>
<dbReference type="PATRIC" id="fig|649747.3.peg.1588"/>